<evidence type="ECO:0008006" key="4">
    <source>
        <dbReference type="Google" id="ProtNLM"/>
    </source>
</evidence>
<reference evidence="2 3" key="1">
    <citation type="submission" date="2016-01" db="EMBL/GenBank/DDBJ databases">
        <authorList>
            <person name="Oliw E.H."/>
        </authorList>
    </citation>
    <scope>NUCLEOTIDE SEQUENCE [LARGE SCALE GENOMIC DNA]</scope>
    <source>
        <strain evidence="2 3">MJR7757A</strain>
    </source>
</reference>
<keyword evidence="1" id="KW-0812">Transmembrane</keyword>
<dbReference type="RefSeq" id="WP_060796894.1">
    <property type="nucleotide sequence ID" value="NZ_KQ956330.1"/>
</dbReference>
<accession>A0A133MLW8</accession>
<feature type="transmembrane region" description="Helical" evidence="1">
    <location>
        <begin position="51"/>
        <end position="72"/>
    </location>
</feature>
<organism evidence="2 3">
    <name type="scientific">Clostridium perfringens</name>
    <dbReference type="NCBI Taxonomy" id="1502"/>
    <lineage>
        <taxon>Bacteria</taxon>
        <taxon>Bacillati</taxon>
        <taxon>Bacillota</taxon>
        <taxon>Clostridia</taxon>
        <taxon>Eubacteriales</taxon>
        <taxon>Clostridiaceae</taxon>
        <taxon>Clostridium</taxon>
    </lineage>
</organism>
<dbReference type="AlphaFoldDB" id="A0A133MLW8"/>
<dbReference type="PATRIC" id="fig|1502.174.peg.3134"/>
<gene>
    <name evidence="2" type="ORF">HMPREF3222_03107</name>
</gene>
<name>A0A133MLW8_CLOPF</name>
<keyword evidence="1" id="KW-0472">Membrane</keyword>
<dbReference type="Proteomes" id="UP000070646">
    <property type="component" value="Unassembled WGS sequence"/>
</dbReference>
<protein>
    <recommendedName>
        <fullName evidence="4">TrbC/VIRB2 family protein</fullName>
    </recommendedName>
</protein>
<sequence>MDAVNSTVQLLYEIVKWGQMIALPLAAIAFLVGGFMQMTGGAEGGRKARPWYIGAAVGLVVCLGCTAIAQTLQNKITF</sequence>
<dbReference type="EMBL" id="LRPU01000208">
    <property type="protein sequence ID" value="KXA05039.1"/>
    <property type="molecule type" value="Genomic_DNA"/>
</dbReference>
<evidence type="ECO:0000256" key="1">
    <source>
        <dbReference type="SAM" id="Phobius"/>
    </source>
</evidence>
<feature type="transmembrane region" description="Helical" evidence="1">
    <location>
        <begin position="20"/>
        <end position="39"/>
    </location>
</feature>
<proteinExistence type="predicted"/>
<keyword evidence="1" id="KW-1133">Transmembrane helix</keyword>
<evidence type="ECO:0000313" key="3">
    <source>
        <dbReference type="Proteomes" id="UP000070646"/>
    </source>
</evidence>
<evidence type="ECO:0000313" key="2">
    <source>
        <dbReference type="EMBL" id="KXA05039.1"/>
    </source>
</evidence>
<comment type="caution">
    <text evidence="2">The sequence shown here is derived from an EMBL/GenBank/DDBJ whole genome shotgun (WGS) entry which is preliminary data.</text>
</comment>